<feature type="compositionally biased region" description="Polar residues" evidence="1">
    <location>
        <begin position="594"/>
        <end position="614"/>
    </location>
</feature>
<feature type="compositionally biased region" description="Polar residues" evidence="1">
    <location>
        <begin position="64"/>
        <end position="77"/>
    </location>
</feature>
<feature type="compositionally biased region" description="Basic and acidic residues" evidence="1">
    <location>
        <begin position="187"/>
        <end position="202"/>
    </location>
</feature>
<dbReference type="EMBL" id="SPOI01000133">
    <property type="protein sequence ID" value="TIB36160.1"/>
    <property type="molecule type" value="Genomic_DNA"/>
</dbReference>
<feature type="compositionally biased region" description="Basic and acidic residues" evidence="1">
    <location>
        <begin position="114"/>
        <end position="134"/>
    </location>
</feature>
<feature type="compositionally biased region" description="Low complexity" evidence="1">
    <location>
        <begin position="628"/>
        <end position="643"/>
    </location>
</feature>
<feature type="compositionally biased region" description="Low complexity" evidence="1">
    <location>
        <begin position="12"/>
        <end position="54"/>
    </location>
</feature>
<reference evidence="2 3" key="1">
    <citation type="submission" date="2019-03" db="EMBL/GenBank/DDBJ databases">
        <title>Sequencing 23 genomes of Wallemia ichthyophaga.</title>
        <authorList>
            <person name="Gostincar C."/>
        </authorList>
    </citation>
    <scope>NUCLEOTIDE SEQUENCE [LARGE SCALE GENOMIC DNA]</scope>
    <source>
        <strain evidence="2 3">EXF-6200</strain>
    </source>
</reference>
<feature type="compositionally biased region" description="Polar residues" evidence="1">
    <location>
        <begin position="667"/>
        <end position="682"/>
    </location>
</feature>
<name>A0A4T0J0T8_WALIC</name>
<dbReference type="AlphaFoldDB" id="A0A4T0J0T8"/>
<evidence type="ECO:0000313" key="2">
    <source>
        <dbReference type="EMBL" id="TIB36160.1"/>
    </source>
</evidence>
<comment type="caution">
    <text evidence="2">The sequence shown here is derived from an EMBL/GenBank/DDBJ whole genome shotgun (WGS) entry which is preliminary data.</text>
</comment>
<evidence type="ECO:0000256" key="1">
    <source>
        <dbReference type="SAM" id="MobiDB-lite"/>
    </source>
</evidence>
<accession>A0A4T0J0T8</accession>
<feature type="compositionally biased region" description="Polar residues" evidence="1">
    <location>
        <begin position="86"/>
        <end position="97"/>
    </location>
</feature>
<gene>
    <name evidence="2" type="ORF">E3P86_02540</name>
</gene>
<feature type="region of interest" description="Disordered" evidence="1">
    <location>
        <begin position="1"/>
        <end position="234"/>
    </location>
</feature>
<feature type="region of interest" description="Disordered" evidence="1">
    <location>
        <begin position="562"/>
        <end position="687"/>
    </location>
</feature>
<feature type="compositionally biased region" description="Polar residues" evidence="1">
    <location>
        <begin position="217"/>
        <end position="229"/>
    </location>
</feature>
<feature type="compositionally biased region" description="Polar residues" evidence="1">
    <location>
        <begin position="150"/>
        <end position="175"/>
    </location>
</feature>
<proteinExistence type="predicted"/>
<protein>
    <submittedName>
        <fullName evidence="2">Uncharacterized protein</fullName>
    </submittedName>
</protein>
<evidence type="ECO:0000313" key="3">
    <source>
        <dbReference type="Proteomes" id="UP000310689"/>
    </source>
</evidence>
<dbReference type="Proteomes" id="UP000310689">
    <property type="component" value="Unassembled WGS sequence"/>
</dbReference>
<sequence>MKLLNRMERAPSSGSSSSSSSSSSSNTSVNDSRNTNSNTHTHTNTTTNSNTNSSKRLLDRIGGSRSSNPGTASSSLANRIGPPPTASTSQPIHSTQHPAIKRNRGTDLINDPNDSIKKKPRQENEYYKLEESKKHTLATQQPQHPPKSTPMPQSVPQKPYQQESAQQAKHSASIRSTSPPKKLKSSKQPEQEPTKQHVKDATPEILPNFAPQAAPKSPNQTSNVTTPSEQVEDSADVNMQQIVETQPVQPSQSSLYENLAIKLNEIINKNLEMKRSENDLIETFEQKQSIKSSFGCNSIGISSTNYQKDLHKFDLRIAQLEHSMSIAGKLATELAGELLVELNELCQSNVKAVNNAEDFVDLNKFNDFKEFTFNEFKKITTNNPNNQDLSPRSSEIKNTISAQTNSINSLKEGFRTTRNDIYEKMSNDIDRLEEYTKREIQGAKEYIRRELREMDPLLQDLNMRVDDTKESANKMLASSNTLTSRVLTDATDSMRAEMKRVEELYKEKSKKNEDEIYAQNNRIGVLTSQNEELQQDSLRTKISLGEIKRQFTSLQSQIDAMKRQSTQSAQTFQTPQTVRPAKLQPSMLFPGNGRSVTPSPNINQNPYHNPNANSAGGVGQNMGRGVYTSQSMPPTQQQSMRPQHVQRTKARLSAPSLTGNRPLAPQASASHPQVQSNRQQGTHAPALNVNDTKGIKVMLFPKSTKHNLEERLGDIDGFVDFVNFATNTLSTVVFTTSLSFMSTEYPNRNFIHTFPPTTSATFAAHNLALKESLSLSLGM</sequence>
<feature type="compositionally biased region" description="Polar residues" evidence="1">
    <location>
        <begin position="562"/>
        <end position="577"/>
    </location>
</feature>
<organism evidence="2 3">
    <name type="scientific">Wallemia ichthyophaga</name>
    <dbReference type="NCBI Taxonomy" id="245174"/>
    <lineage>
        <taxon>Eukaryota</taxon>
        <taxon>Fungi</taxon>
        <taxon>Dikarya</taxon>
        <taxon>Basidiomycota</taxon>
        <taxon>Wallemiomycotina</taxon>
        <taxon>Wallemiomycetes</taxon>
        <taxon>Wallemiales</taxon>
        <taxon>Wallemiaceae</taxon>
        <taxon>Wallemia</taxon>
    </lineage>
</organism>